<dbReference type="Gene3D" id="1.20.1330.10">
    <property type="entry name" value="f41 fragment of flagellin, N-terminal domain"/>
    <property type="match status" value="1"/>
</dbReference>
<protein>
    <recommendedName>
        <fullName evidence="3">Flagellin</fullName>
    </recommendedName>
</protein>
<proteinExistence type="inferred from homology"/>
<evidence type="ECO:0000256" key="1">
    <source>
        <dbReference type="ARBA" id="ARBA00005709"/>
    </source>
</evidence>
<keyword evidence="2 3" id="KW-0975">Bacterial flagellum</keyword>
<feature type="domain" description="Flagellin C-terminal" evidence="5">
    <location>
        <begin position="234"/>
        <end position="318"/>
    </location>
</feature>
<dbReference type="EMBL" id="JABBNT010000005">
    <property type="protein sequence ID" value="NMM46342.1"/>
    <property type="molecule type" value="Genomic_DNA"/>
</dbReference>
<comment type="caution">
    <text evidence="6">The sequence shown here is derived from an EMBL/GenBank/DDBJ whole genome shotgun (WGS) entry which is preliminary data.</text>
</comment>
<dbReference type="GO" id="GO:0005576">
    <property type="term" value="C:extracellular region"/>
    <property type="evidence" value="ECO:0007669"/>
    <property type="project" value="UniProtKB-SubCell"/>
</dbReference>
<evidence type="ECO:0000256" key="3">
    <source>
        <dbReference type="RuleBase" id="RU362073"/>
    </source>
</evidence>
<dbReference type="Proteomes" id="UP000539372">
    <property type="component" value="Unassembled WGS sequence"/>
</dbReference>
<keyword evidence="6" id="KW-0282">Flagellum</keyword>
<dbReference type="PANTHER" id="PTHR42792">
    <property type="entry name" value="FLAGELLIN"/>
    <property type="match status" value="1"/>
</dbReference>
<evidence type="ECO:0000313" key="7">
    <source>
        <dbReference type="Proteomes" id="UP000539372"/>
    </source>
</evidence>
<dbReference type="RefSeq" id="WP_169626703.1">
    <property type="nucleotide sequence ID" value="NZ_JABBNT010000005.1"/>
</dbReference>
<keyword evidence="6" id="KW-0969">Cilium</keyword>
<evidence type="ECO:0000313" key="6">
    <source>
        <dbReference type="EMBL" id="NMM46342.1"/>
    </source>
</evidence>
<reference evidence="6 7" key="1">
    <citation type="submission" date="2020-04" db="EMBL/GenBank/DDBJ databases">
        <title>Rhodospirillaceae bacterium KN72 isolated from deep sea.</title>
        <authorList>
            <person name="Zhang D.-C."/>
        </authorList>
    </citation>
    <scope>NUCLEOTIDE SEQUENCE [LARGE SCALE GENOMIC DNA]</scope>
    <source>
        <strain evidence="6 7">KN72</strain>
    </source>
</reference>
<keyword evidence="6" id="KW-0966">Cell projection</keyword>
<comment type="subcellular location">
    <subcellularLocation>
        <location evidence="3">Secreted</location>
    </subcellularLocation>
    <subcellularLocation>
        <location evidence="3">Bacterial flagellum</location>
    </subcellularLocation>
</comment>
<keyword evidence="7" id="KW-1185">Reference proteome</keyword>
<evidence type="ECO:0000256" key="2">
    <source>
        <dbReference type="ARBA" id="ARBA00023143"/>
    </source>
</evidence>
<dbReference type="Pfam" id="PF00669">
    <property type="entry name" value="Flagellin_N"/>
    <property type="match status" value="1"/>
</dbReference>
<organism evidence="6 7">
    <name type="scientific">Pacificispira spongiicola</name>
    <dbReference type="NCBI Taxonomy" id="2729598"/>
    <lineage>
        <taxon>Bacteria</taxon>
        <taxon>Pseudomonadati</taxon>
        <taxon>Pseudomonadota</taxon>
        <taxon>Alphaproteobacteria</taxon>
        <taxon>Rhodospirillales</taxon>
        <taxon>Rhodospirillaceae</taxon>
        <taxon>Pacificispira</taxon>
    </lineage>
</organism>
<accession>A0A7Y0HHX1</accession>
<dbReference type="SUPFAM" id="SSF64518">
    <property type="entry name" value="Phase 1 flagellin"/>
    <property type="match status" value="1"/>
</dbReference>
<dbReference type="GO" id="GO:0009288">
    <property type="term" value="C:bacterial-type flagellum"/>
    <property type="evidence" value="ECO:0007669"/>
    <property type="project" value="UniProtKB-SubCell"/>
</dbReference>
<comment type="function">
    <text evidence="3">Flagellin is the subunit protein which polymerizes to form the filaments of bacterial flagella.</text>
</comment>
<dbReference type="InterPro" id="IPR001492">
    <property type="entry name" value="Flagellin"/>
</dbReference>
<dbReference type="GO" id="GO:0005198">
    <property type="term" value="F:structural molecule activity"/>
    <property type="evidence" value="ECO:0007669"/>
    <property type="project" value="UniProtKB-UniRule"/>
</dbReference>
<dbReference type="InterPro" id="IPR001029">
    <property type="entry name" value="Flagellin_N"/>
</dbReference>
<dbReference type="PANTHER" id="PTHR42792:SF2">
    <property type="entry name" value="FLAGELLIN"/>
    <property type="match status" value="1"/>
</dbReference>
<dbReference type="AlphaFoldDB" id="A0A7Y0HHX1"/>
<name>A0A7Y0HHX1_9PROT</name>
<comment type="similarity">
    <text evidence="1 3">Belongs to the bacterial flagellin family.</text>
</comment>
<dbReference type="InterPro" id="IPR046358">
    <property type="entry name" value="Flagellin_C"/>
</dbReference>
<evidence type="ECO:0000259" key="4">
    <source>
        <dbReference type="Pfam" id="PF00669"/>
    </source>
</evidence>
<evidence type="ECO:0000259" key="5">
    <source>
        <dbReference type="Pfam" id="PF00700"/>
    </source>
</evidence>
<feature type="domain" description="Flagellin N-terminal" evidence="4">
    <location>
        <begin position="10"/>
        <end position="139"/>
    </location>
</feature>
<dbReference type="Pfam" id="PF00700">
    <property type="entry name" value="Flagellin_C"/>
    <property type="match status" value="1"/>
</dbReference>
<gene>
    <name evidence="6" type="ORF">HH303_17760</name>
</gene>
<keyword evidence="3" id="KW-0964">Secreted</keyword>
<sequence>MANSITLTGAQRNALLTLQNVADLSDRTQNRLTTGKKVNNVVDNAVSFFQAKSLTDRASDFTDRKDQIDQGISSITAALDALESIDALLKQMKGVAQAAKTQTGSERVSSTTQFNELGNQISQLVEDASYQGLNLLSNTGSELDIAFSTRTASRLTVEGFDLNATSKTATGTRGLFTGVNTAIAAGAFGANNSFIGLSALTTTGIAADTAVSFASFSAIGTNNTYLEVVDAIVTKLDSAISRVRSVSAELGTNVAILQTRLDFTSAYVNTLDTGSDKLTLADLNEEGANLVALQTRQQLGIQSLSIAGQQQQAILTLLQ</sequence>